<evidence type="ECO:0000313" key="1">
    <source>
        <dbReference type="EMBL" id="OGC62894.1"/>
    </source>
</evidence>
<proteinExistence type="predicted"/>
<name>A0A1F4W0E8_UNCKA</name>
<accession>A0A1F4W0E8</accession>
<comment type="caution">
    <text evidence="1">The sequence shown here is derived from an EMBL/GenBank/DDBJ whole genome shotgun (WGS) entry which is preliminary data.</text>
</comment>
<dbReference type="Proteomes" id="UP000177955">
    <property type="component" value="Unassembled WGS sequence"/>
</dbReference>
<dbReference type="AlphaFoldDB" id="A0A1F4W0E8"/>
<evidence type="ECO:0000313" key="2">
    <source>
        <dbReference type="Proteomes" id="UP000177955"/>
    </source>
</evidence>
<gene>
    <name evidence="1" type="ORF">A2399_01820</name>
</gene>
<dbReference type="EMBL" id="MEVV01000018">
    <property type="protein sequence ID" value="OGC62894.1"/>
    <property type="molecule type" value="Genomic_DNA"/>
</dbReference>
<organism evidence="1 2">
    <name type="scientific">candidate division WWE3 bacterium RIFOXYB1_FULL_42_27</name>
    <dbReference type="NCBI Taxonomy" id="1802638"/>
    <lineage>
        <taxon>Bacteria</taxon>
        <taxon>Katanobacteria</taxon>
    </lineage>
</organism>
<protein>
    <submittedName>
        <fullName evidence="1">Uncharacterized protein</fullName>
    </submittedName>
</protein>
<sequence length="135" mass="14169">MLIITGGSDGTGGTSGSVLDVWLMVTVVPYKENSVFDPVAFTTVETESSIVIFVVTFSSDVTDLNGILAIENPPLGGEFLYAGSRAKTTCSLPVLLAILDEVTVMILVSGPVISGVDDTFTLLLSNTSSRCMKET</sequence>
<reference evidence="1 2" key="1">
    <citation type="journal article" date="2016" name="Nat. Commun.">
        <title>Thousands of microbial genomes shed light on interconnected biogeochemical processes in an aquifer system.</title>
        <authorList>
            <person name="Anantharaman K."/>
            <person name="Brown C.T."/>
            <person name="Hug L.A."/>
            <person name="Sharon I."/>
            <person name="Castelle C.J."/>
            <person name="Probst A.J."/>
            <person name="Thomas B.C."/>
            <person name="Singh A."/>
            <person name="Wilkins M.J."/>
            <person name="Karaoz U."/>
            <person name="Brodie E.L."/>
            <person name="Williams K.H."/>
            <person name="Hubbard S.S."/>
            <person name="Banfield J.F."/>
        </authorList>
    </citation>
    <scope>NUCLEOTIDE SEQUENCE [LARGE SCALE GENOMIC DNA]</scope>
</reference>